<accession>A0A9D2BHE6</accession>
<evidence type="ECO:0000313" key="6">
    <source>
        <dbReference type="Proteomes" id="UP000886890"/>
    </source>
</evidence>
<dbReference type="InterPro" id="IPR018060">
    <property type="entry name" value="HTH_AraC"/>
</dbReference>
<dbReference type="InterPro" id="IPR003313">
    <property type="entry name" value="AraC-bd"/>
</dbReference>
<evidence type="ECO:0000259" key="4">
    <source>
        <dbReference type="PROSITE" id="PS01124"/>
    </source>
</evidence>
<keyword evidence="1" id="KW-0805">Transcription regulation</keyword>
<proteinExistence type="predicted"/>
<dbReference type="PANTHER" id="PTHR43280">
    <property type="entry name" value="ARAC-FAMILY TRANSCRIPTIONAL REGULATOR"/>
    <property type="match status" value="1"/>
</dbReference>
<organism evidence="5 6">
    <name type="scientific">Candidatus Fusicatenibacter merdavium</name>
    <dbReference type="NCBI Taxonomy" id="2838600"/>
    <lineage>
        <taxon>Bacteria</taxon>
        <taxon>Bacillati</taxon>
        <taxon>Bacillota</taxon>
        <taxon>Clostridia</taxon>
        <taxon>Lachnospirales</taxon>
        <taxon>Lachnospiraceae</taxon>
        <taxon>Fusicatenibacter</taxon>
    </lineage>
</organism>
<dbReference type="AlphaFoldDB" id="A0A9D2BHE6"/>
<dbReference type="PANTHER" id="PTHR43280:SF2">
    <property type="entry name" value="HTH-TYPE TRANSCRIPTIONAL REGULATOR EXSA"/>
    <property type="match status" value="1"/>
</dbReference>
<sequence length="318" mass="37005">MDEKDQKDMVSAVNRYYQYNCRLLPEIRLADTAAIEPPYLHKKRTPGEYIFYLIRRGEMYLSENEILYHLLPGDLLILDPDRTHVGRKATCCEYYYVHFQYESLKPVELTDDALREALETQREKTLRMDSGKRSREKQEILLLPKYIHLASDAGYRGLTQLLNDGIAFHNSPMEGGEALCASRILEALINVSRQFLSAGLRENDRYGRGSRKVWELLDYLNMFYYEPISGDSLEEKFDCNFDYMNRLFRQSIGKTVFQYLSEIRIAHARELLATSSMKVSQISEKVGFSDESYFSKVFKRHTGISPLNYAKTANSQMP</sequence>
<dbReference type="InterPro" id="IPR037923">
    <property type="entry name" value="HTH-like"/>
</dbReference>
<dbReference type="Gene3D" id="1.10.10.60">
    <property type="entry name" value="Homeodomain-like"/>
    <property type="match status" value="2"/>
</dbReference>
<dbReference type="InterPro" id="IPR009057">
    <property type="entry name" value="Homeodomain-like_sf"/>
</dbReference>
<evidence type="ECO:0000256" key="1">
    <source>
        <dbReference type="ARBA" id="ARBA00023015"/>
    </source>
</evidence>
<reference evidence="5" key="2">
    <citation type="submission" date="2021-04" db="EMBL/GenBank/DDBJ databases">
        <authorList>
            <person name="Gilroy R."/>
        </authorList>
    </citation>
    <scope>NUCLEOTIDE SEQUENCE</scope>
    <source>
        <strain evidence="5">CHK183-1962</strain>
    </source>
</reference>
<name>A0A9D2BHE6_9FIRM</name>
<dbReference type="PRINTS" id="PR00032">
    <property type="entry name" value="HTHARAC"/>
</dbReference>
<dbReference type="SUPFAM" id="SSF51215">
    <property type="entry name" value="Regulatory protein AraC"/>
    <property type="match status" value="1"/>
</dbReference>
<dbReference type="SUPFAM" id="SSF46689">
    <property type="entry name" value="Homeodomain-like"/>
    <property type="match status" value="1"/>
</dbReference>
<protein>
    <submittedName>
        <fullName evidence="5">AraC family transcriptional regulator</fullName>
    </submittedName>
</protein>
<dbReference type="Pfam" id="PF02311">
    <property type="entry name" value="AraC_binding"/>
    <property type="match status" value="1"/>
</dbReference>
<comment type="caution">
    <text evidence="5">The sequence shown here is derived from an EMBL/GenBank/DDBJ whole genome shotgun (WGS) entry which is preliminary data.</text>
</comment>
<dbReference type="EMBL" id="DXEK01000023">
    <property type="protein sequence ID" value="HIX76286.1"/>
    <property type="molecule type" value="Genomic_DNA"/>
</dbReference>
<dbReference type="PROSITE" id="PS01124">
    <property type="entry name" value="HTH_ARAC_FAMILY_2"/>
    <property type="match status" value="1"/>
</dbReference>
<evidence type="ECO:0000256" key="2">
    <source>
        <dbReference type="ARBA" id="ARBA00023125"/>
    </source>
</evidence>
<gene>
    <name evidence="5" type="ORF">H9734_01620</name>
</gene>
<feature type="domain" description="HTH araC/xylS-type" evidence="4">
    <location>
        <begin position="214"/>
        <end position="312"/>
    </location>
</feature>
<dbReference type="Proteomes" id="UP000886890">
    <property type="component" value="Unassembled WGS sequence"/>
</dbReference>
<reference evidence="5" key="1">
    <citation type="journal article" date="2021" name="PeerJ">
        <title>Extensive microbial diversity within the chicken gut microbiome revealed by metagenomics and culture.</title>
        <authorList>
            <person name="Gilroy R."/>
            <person name="Ravi A."/>
            <person name="Getino M."/>
            <person name="Pursley I."/>
            <person name="Horton D.L."/>
            <person name="Alikhan N.F."/>
            <person name="Baker D."/>
            <person name="Gharbi K."/>
            <person name="Hall N."/>
            <person name="Watson M."/>
            <person name="Adriaenssens E.M."/>
            <person name="Foster-Nyarko E."/>
            <person name="Jarju S."/>
            <person name="Secka A."/>
            <person name="Antonio M."/>
            <person name="Oren A."/>
            <person name="Chaudhuri R.R."/>
            <person name="La Ragione R."/>
            <person name="Hildebrand F."/>
            <person name="Pallen M.J."/>
        </authorList>
    </citation>
    <scope>NUCLEOTIDE SEQUENCE</scope>
    <source>
        <strain evidence="5">CHK183-1962</strain>
    </source>
</reference>
<dbReference type="InterPro" id="IPR020449">
    <property type="entry name" value="Tscrpt_reg_AraC-type_HTH"/>
</dbReference>
<dbReference type="PROSITE" id="PS00041">
    <property type="entry name" value="HTH_ARAC_FAMILY_1"/>
    <property type="match status" value="1"/>
</dbReference>
<dbReference type="GO" id="GO:0003700">
    <property type="term" value="F:DNA-binding transcription factor activity"/>
    <property type="evidence" value="ECO:0007669"/>
    <property type="project" value="InterPro"/>
</dbReference>
<keyword evidence="2" id="KW-0238">DNA-binding</keyword>
<dbReference type="Pfam" id="PF12833">
    <property type="entry name" value="HTH_18"/>
    <property type="match status" value="1"/>
</dbReference>
<evidence type="ECO:0000313" key="5">
    <source>
        <dbReference type="EMBL" id="HIX76286.1"/>
    </source>
</evidence>
<dbReference type="SMART" id="SM00342">
    <property type="entry name" value="HTH_ARAC"/>
    <property type="match status" value="1"/>
</dbReference>
<dbReference type="GO" id="GO:0043565">
    <property type="term" value="F:sequence-specific DNA binding"/>
    <property type="evidence" value="ECO:0007669"/>
    <property type="project" value="InterPro"/>
</dbReference>
<keyword evidence="3" id="KW-0804">Transcription</keyword>
<evidence type="ECO:0000256" key="3">
    <source>
        <dbReference type="ARBA" id="ARBA00023163"/>
    </source>
</evidence>
<dbReference type="InterPro" id="IPR018062">
    <property type="entry name" value="HTH_AraC-typ_CS"/>
</dbReference>